<dbReference type="GO" id="GO:0044281">
    <property type="term" value="P:small molecule metabolic process"/>
    <property type="evidence" value="ECO:0007669"/>
    <property type="project" value="UniProtKB-ARBA"/>
</dbReference>
<dbReference type="GO" id="GO:0046872">
    <property type="term" value="F:metal ion binding"/>
    <property type="evidence" value="ECO:0007669"/>
    <property type="project" value="UniProtKB-UniRule"/>
</dbReference>
<keyword evidence="3 4" id="KW-0408">Iron</keyword>
<dbReference type="GO" id="GO:0030976">
    <property type="term" value="F:thiamine pyrophosphate binding"/>
    <property type="evidence" value="ECO:0007669"/>
    <property type="project" value="InterPro"/>
</dbReference>
<evidence type="ECO:0000256" key="4">
    <source>
        <dbReference type="PIRSR" id="PIRSR006439-50"/>
    </source>
</evidence>
<feature type="binding site" evidence="4">
    <location>
        <position position="598"/>
    </location>
    <ligand>
        <name>[4Fe-4S] cluster</name>
        <dbReference type="ChEBI" id="CHEBI:49883"/>
        <label>2</label>
    </ligand>
</feature>
<feature type="binding site" evidence="4">
    <location>
        <position position="604"/>
    </location>
    <ligand>
        <name>[4Fe-4S] cluster</name>
        <dbReference type="ChEBI" id="CHEBI:49883"/>
        <label>2</label>
    </ligand>
</feature>
<dbReference type="Gene3D" id="3.40.50.970">
    <property type="match status" value="2"/>
</dbReference>
<sequence length="643" mass="69811">MRIKKLNARQPASSDMRIFVSGNEAIAMAARDSCVKVAAAYPGTPSTEILEYIADYSDIYSEWSINEKVSLEVAIGASLAGSRALCAMKHVGLNVASDALMTQTLIGVSGGLVIVVADDVGLSSSQNEQDSRYWGRFAHVPVLEPSDTQEAYDFTRAAFDLSEEYQVPVIVRATTRICHVKGTLLTSPKVEWTPKAGFEKDPARLVMVPGNAKHRIPLMLERDQQLAKASEISSLNRYEEGSNTALGFVVSGVAYQHVKEAYPDSPVLKLGLSHPAPIEKIRIFRQKVDRLVLVEEVEPLLEKELKAEGIQLEGKDILPRQGELTPEVLKRSVEGLVEREEKPAPRIIAADKVFPRPPTMCVACPHLGVYYTLSKIRNTYISGDIGCYTLGAGHPWNALDTCISMGASMGVALGLDKGRQPEDENKKVIAVIGDSTFLHMGMQGLLDLTYNKGNATILLLDNRAVGMTGGQDAPSSGINLQGEKTSRVDFPGLVKALGVKEERIHKVDPYELPTLFKTLRDETKVNDVSVVITDQPCVLTERYKAMQPLKVEDKDCTGCGNCLDVGCPAILVSRRETVVKPNGKEKELAFATIDTAACTGCNLCVNTCAPDAIIPAENLIENGYAMPEIINAAAPADTVEETE</sequence>
<evidence type="ECO:0000259" key="5">
    <source>
        <dbReference type="PROSITE" id="PS51379"/>
    </source>
</evidence>
<protein>
    <recommendedName>
        <fullName evidence="3">Indolepyruvate oxidoreductase subunit IorA</fullName>
        <shortName evidence="3">IOR</shortName>
        <ecNumber evidence="3">1.2.7.8</ecNumber>
    </recommendedName>
    <alternativeName>
        <fullName evidence="3">Indolepyruvate ferredoxin oxidoreductase subunit alpha</fullName>
    </alternativeName>
</protein>
<proteinExistence type="predicted"/>
<dbReference type="PIRSF" id="PIRSF006439">
    <property type="entry name" value="Indolepyruvate_ferr_oxidored"/>
    <property type="match status" value="1"/>
</dbReference>
<dbReference type="InterPro" id="IPR017721">
    <property type="entry name" value="IorA"/>
</dbReference>
<reference evidence="6 7" key="1">
    <citation type="submission" date="2020-08" db="EMBL/GenBank/DDBJ databases">
        <title>Oceanospirillum sp. nov. isolated from marine sediment.</title>
        <authorList>
            <person name="Ji X."/>
        </authorList>
    </citation>
    <scope>NUCLEOTIDE SEQUENCE [LARGE SCALE GENOMIC DNA]</scope>
    <source>
        <strain evidence="6 7">D5</strain>
    </source>
</reference>
<evidence type="ECO:0000313" key="7">
    <source>
        <dbReference type="Proteomes" id="UP000565262"/>
    </source>
</evidence>
<accession>A0A839IX59</accession>
<feature type="binding site" evidence="4">
    <location>
        <position position="567"/>
    </location>
    <ligand>
        <name>[4Fe-4S] cluster</name>
        <dbReference type="ChEBI" id="CHEBI:49883"/>
        <label>2</label>
    </ligand>
</feature>
<dbReference type="InterPro" id="IPR002880">
    <property type="entry name" value="Pyrv_Fd/Flavodoxin_OxRdtase_N"/>
</dbReference>
<dbReference type="EMBL" id="JACJFM010000046">
    <property type="protein sequence ID" value="MBB1489204.1"/>
    <property type="molecule type" value="Genomic_DNA"/>
</dbReference>
<feature type="binding site" evidence="4">
    <location>
        <position position="562"/>
    </location>
    <ligand>
        <name>[4Fe-4S] cluster</name>
        <dbReference type="ChEBI" id="CHEBI:49883"/>
        <label>1</label>
    </ligand>
</feature>
<dbReference type="PROSITE" id="PS51379">
    <property type="entry name" value="4FE4S_FER_2"/>
    <property type="match status" value="2"/>
</dbReference>
<keyword evidence="3" id="KW-0249">Electron transport</keyword>
<feature type="binding site" evidence="4">
    <location>
        <position position="559"/>
    </location>
    <ligand>
        <name>[4Fe-4S] cluster</name>
        <dbReference type="ChEBI" id="CHEBI:49883"/>
        <label>1</label>
    </ligand>
</feature>
<keyword evidence="3 4" id="KW-0004">4Fe-4S</keyword>
<feature type="binding site" evidence="4">
    <location>
        <position position="556"/>
    </location>
    <ligand>
        <name>[4Fe-4S] cluster</name>
        <dbReference type="ChEBI" id="CHEBI:49883"/>
        <label>1</label>
    </ligand>
</feature>
<dbReference type="PANTHER" id="PTHR43710">
    <property type="entry name" value="2-HYDROXYACYL-COA LYASE"/>
    <property type="match status" value="1"/>
</dbReference>
<feature type="binding site" evidence="4">
    <location>
        <position position="608"/>
    </location>
    <ligand>
        <name>[4Fe-4S] cluster</name>
        <dbReference type="ChEBI" id="CHEBI:49883"/>
        <label>1</label>
    </ligand>
</feature>
<dbReference type="GO" id="GO:0051539">
    <property type="term" value="F:4 iron, 4 sulfur cluster binding"/>
    <property type="evidence" value="ECO:0007669"/>
    <property type="project" value="UniProtKB-UniRule"/>
</dbReference>
<dbReference type="Pfam" id="PF01855">
    <property type="entry name" value="POR_N"/>
    <property type="match status" value="1"/>
</dbReference>
<organism evidence="6 7">
    <name type="scientific">Oceanospirillum sediminis</name>
    <dbReference type="NCBI Taxonomy" id="2760088"/>
    <lineage>
        <taxon>Bacteria</taxon>
        <taxon>Pseudomonadati</taxon>
        <taxon>Pseudomonadota</taxon>
        <taxon>Gammaproteobacteria</taxon>
        <taxon>Oceanospirillales</taxon>
        <taxon>Oceanospirillaceae</taxon>
        <taxon>Oceanospirillum</taxon>
    </lineage>
</organism>
<comment type="function">
    <text evidence="3">Catalyzes the ferredoxin-dependent oxidative decarboxylation of arylpyruvates.</text>
</comment>
<feature type="domain" description="4Fe-4S ferredoxin-type" evidence="5">
    <location>
        <begin position="546"/>
        <end position="577"/>
    </location>
</feature>
<dbReference type="InterPro" id="IPR045025">
    <property type="entry name" value="HACL1-like"/>
</dbReference>
<comment type="caution">
    <text evidence="6">The sequence shown here is derived from an EMBL/GenBank/DDBJ whole genome shotgun (WGS) entry which is preliminary data.</text>
</comment>
<dbReference type="CDD" id="cd07034">
    <property type="entry name" value="TPP_PYR_PFOR_IOR-alpha_like"/>
    <property type="match status" value="1"/>
</dbReference>
<name>A0A839IX59_9GAMM</name>
<dbReference type="InterPro" id="IPR011766">
    <property type="entry name" value="TPP_enzyme_TPP-bd"/>
</dbReference>
<evidence type="ECO:0000256" key="3">
    <source>
        <dbReference type="PIRNR" id="PIRNR006439"/>
    </source>
</evidence>
<dbReference type="InterPro" id="IPR017896">
    <property type="entry name" value="4Fe4S_Fe-S-bd"/>
</dbReference>
<keyword evidence="3 4" id="KW-0411">Iron-sulfur</keyword>
<comment type="catalytic activity">
    <reaction evidence="3">
        <text>indole-3-pyruvate + 2 oxidized [2Fe-2S]-[ferredoxin] + CoA = (indol-3-yl)acetyl-CoA + 2 reduced [2Fe-2S]-[ferredoxin] + CO2 + H(+)</text>
        <dbReference type="Rhea" id="RHEA:12645"/>
        <dbReference type="Rhea" id="RHEA-COMP:10000"/>
        <dbReference type="Rhea" id="RHEA-COMP:10001"/>
        <dbReference type="ChEBI" id="CHEBI:15378"/>
        <dbReference type="ChEBI" id="CHEBI:16526"/>
        <dbReference type="ChEBI" id="CHEBI:17640"/>
        <dbReference type="ChEBI" id="CHEBI:33737"/>
        <dbReference type="ChEBI" id="CHEBI:33738"/>
        <dbReference type="ChEBI" id="CHEBI:57271"/>
        <dbReference type="ChEBI" id="CHEBI:57287"/>
        <dbReference type="EC" id="1.2.7.8"/>
    </reaction>
</comment>
<keyword evidence="1 3" id="KW-0479">Metal-binding</keyword>
<feature type="binding site" evidence="4">
    <location>
        <position position="601"/>
    </location>
    <ligand>
        <name>[4Fe-4S] cluster</name>
        <dbReference type="ChEBI" id="CHEBI:49883"/>
        <label>2</label>
    </ligand>
</feature>
<comment type="cofactor">
    <cofactor evidence="3 4">
        <name>[4Fe-4S] cluster</name>
        <dbReference type="ChEBI" id="CHEBI:49883"/>
    </cofactor>
    <text evidence="3 4">Binds 2 [4Fe-4S] clusters. In this family the first cluster has a non-standard and varying [4Fe-4S] binding motif CX(2)CX(2)CX(4-5)CP.</text>
</comment>
<evidence type="ECO:0000313" key="6">
    <source>
        <dbReference type="EMBL" id="MBB1489204.1"/>
    </source>
</evidence>
<dbReference type="AlphaFoldDB" id="A0A839IX59"/>
<keyword evidence="3" id="KW-0813">Transport</keyword>
<dbReference type="Pfam" id="PF02775">
    <property type="entry name" value="TPP_enzyme_C"/>
    <property type="match status" value="1"/>
</dbReference>
<feature type="domain" description="4Fe-4S ferredoxin-type" evidence="5">
    <location>
        <begin position="589"/>
        <end position="618"/>
    </location>
</feature>
<dbReference type="Proteomes" id="UP000565262">
    <property type="component" value="Unassembled WGS sequence"/>
</dbReference>
<dbReference type="GO" id="GO:0043805">
    <property type="term" value="F:indolepyruvate ferredoxin oxidoreductase activity"/>
    <property type="evidence" value="ECO:0007669"/>
    <property type="project" value="UniProtKB-UniRule"/>
</dbReference>
<gene>
    <name evidence="6" type="ORF">H4O21_21570</name>
</gene>
<dbReference type="SUPFAM" id="SSF54862">
    <property type="entry name" value="4Fe-4S ferredoxins"/>
    <property type="match status" value="1"/>
</dbReference>
<dbReference type="EC" id="1.2.7.8" evidence="3"/>
<evidence type="ECO:0000256" key="2">
    <source>
        <dbReference type="ARBA" id="ARBA00023002"/>
    </source>
</evidence>
<evidence type="ECO:0000256" key="1">
    <source>
        <dbReference type="ARBA" id="ARBA00022723"/>
    </source>
</evidence>
<keyword evidence="7" id="KW-1185">Reference proteome</keyword>
<keyword evidence="2 3" id="KW-0560">Oxidoreductase</keyword>
<dbReference type="PANTHER" id="PTHR43710:SF5">
    <property type="entry name" value="INDOLEPYRUVATE FERREDOXIN OXIDOREDUCTASE ALPHA SUBUNIT"/>
    <property type="match status" value="1"/>
</dbReference>
<dbReference type="CDD" id="cd02008">
    <property type="entry name" value="TPP_IOR_alpha"/>
    <property type="match status" value="1"/>
</dbReference>
<keyword evidence="6" id="KW-0670">Pyruvate</keyword>
<dbReference type="Gene3D" id="3.30.70.3270">
    <property type="match status" value="1"/>
</dbReference>
<dbReference type="InterPro" id="IPR029061">
    <property type="entry name" value="THDP-binding"/>
</dbReference>
<dbReference type="FunFam" id="3.40.50.970:FF:000039">
    <property type="entry name" value="Indolepyruvate oxidoreductase subunit IorA"/>
    <property type="match status" value="1"/>
</dbReference>
<dbReference type="SUPFAM" id="SSF52518">
    <property type="entry name" value="Thiamin diphosphate-binding fold (THDP-binding)"/>
    <property type="match status" value="2"/>
</dbReference>